<evidence type="ECO:0000256" key="7">
    <source>
        <dbReference type="ARBA" id="ARBA00023136"/>
    </source>
</evidence>
<feature type="transmembrane region" description="Helical" evidence="10">
    <location>
        <begin position="21"/>
        <end position="43"/>
    </location>
</feature>
<comment type="caution">
    <text evidence="11">The sequence shown here is derived from an EMBL/GenBank/DDBJ whole genome shotgun (WGS) entry which is preliminary data.</text>
</comment>
<evidence type="ECO:0000256" key="5">
    <source>
        <dbReference type="ARBA" id="ARBA00022725"/>
    </source>
</evidence>
<dbReference type="InterPro" id="IPR004117">
    <property type="entry name" value="7tm6_olfct_rcpt"/>
</dbReference>
<protein>
    <recommendedName>
        <fullName evidence="13">Odorant receptor</fullName>
    </recommendedName>
</protein>
<keyword evidence="4 10" id="KW-0812">Transmembrane</keyword>
<keyword evidence="9" id="KW-0807">Transducer</keyword>
<dbReference type="AlphaFoldDB" id="A0AAW1D427"/>
<evidence type="ECO:0008006" key="13">
    <source>
        <dbReference type="Google" id="ProtNLM"/>
    </source>
</evidence>
<keyword evidence="7 10" id="KW-0472">Membrane</keyword>
<evidence type="ECO:0000256" key="9">
    <source>
        <dbReference type="ARBA" id="ARBA00023224"/>
    </source>
</evidence>
<evidence type="ECO:0000313" key="12">
    <source>
        <dbReference type="Proteomes" id="UP001461498"/>
    </source>
</evidence>
<evidence type="ECO:0000313" key="11">
    <source>
        <dbReference type="EMBL" id="KAK9505774.1"/>
    </source>
</evidence>
<dbReference type="GO" id="GO:0007165">
    <property type="term" value="P:signal transduction"/>
    <property type="evidence" value="ECO:0007669"/>
    <property type="project" value="UniProtKB-KW"/>
</dbReference>
<evidence type="ECO:0000256" key="2">
    <source>
        <dbReference type="ARBA" id="ARBA00022475"/>
    </source>
</evidence>
<feature type="transmembrane region" description="Helical" evidence="10">
    <location>
        <begin position="239"/>
        <end position="258"/>
    </location>
</feature>
<gene>
    <name evidence="11" type="ORF">O3M35_009758</name>
</gene>
<comment type="subcellular location">
    <subcellularLocation>
        <location evidence="1">Cell membrane</location>
        <topology evidence="1">Multi-pass membrane protein</topology>
    </subcellularLocation>
</comment>
<dbReference type="GO" id="GO:0005549">
    <property type="term" value="F:odorant binding"/>
    <property type="evidence" value="ECO:0007669"/>
    <property type="project" value="InterPro"/>
</dbReference>
<evidence type="ECO:0000256" key="6">
    <source>
        <dbReference type="ARBA" id="ARBA00022989"/>
    </source>
</evidence>
<keyword evidence="3" id="KW-0716">Sensory transduction</keyword>
<dbReference type="GO" id="GO:0004984">
    <property type="term" value="F:olfactory receptor activity"/>
    <property type="evidence" value="ECO:0007669"/>
    <property type="project" value="InterPro"/>
</dbReference>
<feature type="transmembrane region" description="Helical" evidence="10">
    <location>
        <begin position="67"/>
        <end position="93"/>
    </location>
</feature>
<name>A0AAW1D427_9HEMI</name>
<evidence type="ECO:0000256" key="1">
    <source>
        <dbReference type="ARBA" id="ARBA00004651"/>
    </source>
</evidence>
<evidence type="ECO:0000256" key="8">
    <source>
        <dbReference type="ARBA" id="ARBA00023170"/>
    </source>
</evidence>
<keyword evidence="8" id="KW-0675">Receptor</keyword>
<evidence type="ECO:0000256" key="4">
    <source>
        <dbReference type="ARBA" id="ARBA00022692"/>
    </source>
</evidence>
<reference evidence="11 12" key="1">
    <citation type="submission" date="2022-12" db="EMBL/GenBank/DDBJ databases">
        <title>Chromosome-level genome assembly of true bugs.</title>
        <authorList>
            <person name="Ma L."/>
            <person name="Li H."/>
        </authorList>
    </citation>
    <scope>NUCLEOTIDE SEQUENCE [LARGE SCALE GENOMIC DNA]</scope>
    <source>
        <strain evidence="11">Lab_2022b</strain>
    </source>
</reference>
<evidence type="ECO:0000256" key="10">
    <source>
        <dbReference type="SAM" id="Phobius"/>
    </source>
</evidence>
<keyword evidence="2" id="KW-1003">Cell membrane</keyword>
<keyword evidence="6 10" id="KW-1133">Transmembrane helix</keyword>
<dbReference type="EMBL" id="JAPXFL010000006">
    <property type="protein sequence ID" value="KAK9505774.1"/>
    <property type="molecule type" value="Genomic_DNA"/>
</dbReference>
<proteinExistence type="predicted"/>
<dbReference type="PANTHER" id="PTHR21137:SF35">
    <property type="entry name" value="ODORANT RECEPTOR 19A-RELATED"/>
    <property type="match status" value="1"/>
</dbReference>
<dbReference type="PANTHER" id="PTHR21137">
    <property type="entry name" value="ODORANT RECEPTOR"/>
    <property type="match status" value="1"/>
</dbReference>
<sequence length="259" mass="30513">MLEDKERAHYIEKADILGAKIVTYYYVGFLCFPFYSLITNFVIDYSNEFKTTHLVHQLWIPWKLNNLWPYIFGNSFTVLTSVSMIMVFASYTVMEFVFTFQFSAYLKVLQNRLETKGPADKTVYRHHRDLILFLKEYNKLFSGPIYTEVLVSSLQPCGFGYALIKAIKRSELGSAFDLAYKLCITIMCPFVLCACGQEISTQMERLHEYSYMNKWYEEKPKVRRDLYTMMLVTVRPLNVNYRLFVVMNFACFSSVIFIQ</sequence>
<keyword evidence="12" id="KW-1185">Reference proteome</keyword>
<dbReference type="Proteomes" id="UP001461498">
    <property type="component" value="Unassembled WGS sequence"/>
</dbReference>
<dbReference type="GO" id="GO:0005886">
    <property type="term" value="C:plasma membrane"/>
    <property type="evidence" value="ECO:0007669"/>
    <property type="project" value="UniProtKB-SubCell"/>
</dbReference>
<keyword evidence="5" id="KW-0552">Olfaction</keyword>
<evidence type="ECO:0000256" key="3">
    <source>
        <dbReference type="ARBA" id="ARBA00022606"/>
    </source>
</evidence>
<dbReference type="Pfam" id="PF02949">
    <property type="entry name" value="7tm_6"/>
    <property type="match status" value="1"/>
</dbReference>
<organism evidence="11 12">
    <name type="scientific">Rhynocoris fuscipes</name>
    <dbReference type="NCBI Taxonomy" id="488301"/>
    <lineage>
        <taxon>Eukaryota</taxon>
        <taxon>Metazoa</taxon>
        <taxon>Ecdysozoa</taxon>
        <taxon>Arthropoda</taxon>
        <taxon>Hexapoda</taxon>
        <taxon>Insecta</taxon>
        <taxon>Pterygota</taxon>
        <taxon>Neoptera</taxon>
        <taxon>Paraneoptera</taxon>
        <taxon>Hemiptera</taxon>
        <taxon>Heteroptera</taxon>
        <taxon>Panheteroptera</taxon>
        <taxon>Cimicomorpha</taxon>
        <taxon>Reduviidae</taxon>
        <taxon>Harpactorinae</taxon>
        <taxon>Harpactorini</taxon>
        <taxon>Rhynocoris</taxon>
    </lineage>
</organism>
<accession>A0AAW1D427</accession>